<dbReference type="EMBL" id="ASPP01001931">
    <property type="protein sequence ID" value="ETO35127.1"/>
    <property type="molecule type" value="Genomic_DNA"/>
</dbReference>
<dbReference type="Gene3D" id="2.130.10.10">
    <property type="entry name" value="YVTN repeat-like/Quinoprotein amine dehydrogenase"/>
    <property type="match status" value="1"/>
</dbReference>
<dbReference type="Proteomes" id="UP000023152">
    <property type="component" value="Unassembled WGS sequence"/>
</dbReference>
<dbReference type="SUPFAM" id="SSF50978">
    <property type="entry name" value="WD40 repeat-like"/>
    <property type="match status" value="1"/>
</dbReference>
<dbReference type="GO" id="GO:1990234">
    <property type="term" value="C:transferase complex"/>
    <property type="evidence" value="ECO:0007669"/>
    <property type="project" value="UniProtKB-ARBA"/>
</dbReference>
<dbReference type="PROSITE" id="PS50082">
    <property type="entry name" value="WD_REPEATS_2"/>
    <property type="match status" value="2"/>
</dbReference>
<dbReference type="Pfam" id="PF00400">
    <property type="entry name" value="WD40"/>
    <property type="match status" value="2"/>
</dbReference>
<keyword evidence="1 3" id="KW-0853">WD repeat</keyword>
<evidence type="ECO:0000256" key="1">
    <source>
        <dbReference type="ARBA" id="ARBA00022574"/>
    </source>
</evidence>
<feature type="repeat" description="WD" evidence="3">
    <location>
        <begin position="71"/>
        <end position="114"/>
    </location>
</feature>
<proteinExistence type="predicted"/>
<dbReference type="InterPro" id="IPR019775">
    <property type="entry name" value="WD40_repeat_CS"/>
</dbReference>
<dbReference type="InterPro" id="IPR001680">
    <property type="entry name" value="WD40_rpt"/>
</dbReference>
<evidence type="ECO:0000313" key="5">
    <source>
        <dbReference type="Proteomes" id="UP000023152"/>
    </source>
</evidence>
<dbReference type="AlphaFoldDB" id="X6PBS5"/>
<dbReference type="PANTHER" id="PTHR22847">
    <property type="entry name" value="WD40 REPEAT PROTEIN"/>
    <property type="match status" value="1"/>
</dbReference>
<keyword evidence="5" id="KW-1185">Reference proteome</keyword>
<feature type="repeat" description="WD" evidence="3">
    <location>
        <begin position="115"/>
        <end position="162"/>
    </location>
</feature>
<evidence type="ECO:0000256" key="2">
    <source>
        <dbReference type="ARBA" id="ARBA00022737"/>
    </source>
</evidence>
<accession>X6PBS5</accession>
<sequence>MSFINKKETSIQLALVNFISKEGIQTIIQYWIRVLKIKLGWIHNFDKLVVNYASVFMFETFRSSSKLLTIFYGHKNWVKSIDYAAFNNCQFLCSGSNDKTIRVWDIENSKQIQLLKGHSNSTNCVKFSSYHYHNYRQNVVCSSSEDKTIRFWDIKDNQQLKIFNEHTGSVYMVDIYALDHLTELFVYGMLKHQNHYMFSMDMKVVFCVLVFHHYKAIITMIIIKVIILV</sequence>
<organism evidence="4 5">
    <name type="scientific">Reticulomyxa filosa</name>
    <dbReference type="NCBI Taxonomy" id="46433"/>
    <lineage>
        <taxon>Eukaryota</taxon>
        <taxon>Sar</taxon>
        <taxon>Rhizaria</taxon>
        <taxon>Retaria</taxon>
        <taxon>Foraminifera</taxon>
        <taxon>Monothalamids</taxon>
        <taxon>Reticulomyxidae</taxon>
        <taxon>Reticulomyxa</taxon>
    </lineage>
</organism>
<dbReference type="InterPro" id="IPR015943">
    <property type="entry name" value="WD40/YVTN_repeat-like_dom_sf"/>
</dbReference>
<dbReference type="PROSITE" id="PS50294">
    <property type="entry name" value="WD_REPEATS_REGION"/>
    <property type="match status" value="2"/>
</dbReference>
<dbReference type="PANTHER" id="PTHR22847:SF637">
    <property type="entry name" value="WD REPEAT DOMAIN 5B"/>
    <property type="match status" value="1"/>
</dbReference>
<comment type="caution">
    <text evidence="4">The sequence shown here is derived from an EMBL/GenBank/DDBJ whole genome shotgun (WGS) entry which is preliminary data.</text>
</comment>
<evidence type="ECO:0000313" key="4">
    <source>
        <dbReference type="EMBL" id="ETO35127.1"/>
    </source>
</evidence>
<gene>
    <name evidence="4" type="ORF">RFI_01946</name>
</gene>
<dbReference type="SMART" id="SM00320">
    <property type="entry name" value="WD40"/>
    <property type="match status" value="2"/>
</dbReference>
<keyword evidence="2" id="KW-0677">Repeat</keyword>
<dbReference type="InterPro" id="IPR036322">
    <property type="entry name" value="WD40_repeat_dom_sf"/>
</dbReference>
<name>X6PBS5_RETFI</name>
<dbReference type="PROSITE" id="PS00678">
    <property type="entry name" value="WD_REPEATS_1"/>
    <property type="match status" value="2"/>
</dbReference>
<protein>
    <submittedName>
        <fullName evidence="4">F-box and wd40 domain protein</fullName>
    </submittedName>
</protein>
<evidence type="ECO:0000256" key="3">
    <source>
        <dbReference type="PROSITE-ProRule" id="PRU00221"/>
    </source>
</evidence>
<reference evidence="4 5" key="1">
    <citation type="journal article" date="2013" name="Curr. Biol.">
        <title>The Genome of the Foraminiferan Reticulomyxa filosa.</title>
        <authorList>
            <person name="Glockner G."/>
            <person name="Hulsmann N."/>
            <person name="Schleicher M."/>
            <person name="Noegel A.A."/>
            <person name="Eichinger L."/>
            <person name="Gallinger C."/>
            <person name="Pawlowski J."/>
            <person name="Sierra R."/>
            <person name="Euteneuer U."/>
            <person name="Pillet L."/>
            <person name="Moustafa A."/>
            <person name="Platzer M."/>
            <person name="Groth M."/>
            <person name="Szafranski K."/>
            <person name="Schliwa M."/>
        </authorList>
    </citation>
    <scope>NUCLEOTIDE SEQUENCE [LARGE SCALE GENOMIC DNA]</scope>
</reference>